<evidence type="ECO:0000313" key="2">
    <source>
        <dbReference type="Proteomes" id="UP001162164"/>
    </source>
</evidence>
<evidence type="ECO:0000313" key="1">
    <source>
        <dbReference type="EMBL" id="KAJ8964654.1"/>
    </source>
</evidence>
<dbReference type="EMBL" id="JAPWTJ010002750">
    <property type="protein sequence ID" value="KAJ8964654.1"/>
    <property type="molecule type" value="Genomic_DNA"/>
</dbReference>
<protein>
    <submittedName>
        <fullName evidence="1">Uncharacterized protein</fullName>
    </submittedName>
</protein>
<name>A0ABQ9IT32_9CUCU</name>
<sequence>MESAKTAEISNQIFGHATEIDIFPLEVSFQSCVEGGYTYRRHRTHNHSLNRCQLFSRSRTRPMKLVK</sequence>
<proteinExistence type="predicted"/>
<keyword evidence="2" id="KW-1185">Reference proteome</keyword>
<comment type="caution">
    <text evidence="1">The sequence shown here is derived from an EMBL/GenBank/DDBJ whole genome shotgun (WGS) entry which is preliminary data.</text>
</comment>
<organism evidence="1 2">
    <name type="scientific">Molorchus minor</name>
    <dbReference type="NCBI Taxonomy" id="1323400"/>
    <lineage>
        <taxon>Eukaryota</taxon>
        <taxon>Metazoa</taxon>
        <taxon>Ecdysozoa</taxon>
        <taxon>Arthropoda</taxon>
        <taxon>Hexapoda</taxon>
        <taxon>Insecta</taxon>
        <taxon>Pterygota</taxon>
        <taxon>Neoptera</taxon>
        <taxon>Endopterygota</taxon>
        <taxon>Coleoptera</taxon>
        <taxon>Polyphaga</taxon>
        <taxon>Cucujiformia</taxon>
        <taxon>Chrysomeloidea</taxon>
        <taxon>Cerambycidae</taxon>
        <taxon>Lamiinae</taxon>
        <taxon>Monochamini</taxon>
        <taxon>Molorchus</taxon>
    </lineage>
</organism>
<reference evidence="1" key="1">
    <citation type="journal article" date="2023" name="Insect Mol. Biol.">
        <title>Genome sequencing provides insights into the evolution of gene families encoding plant cell wall-degrading enzymes in longhorned beetles.</title>
        <authorList>
            <person name="Shin N.R."/>
            <person name="Okamura Y."/>
            <person name="Kirsch R."/>
            <person name="Pauchet Y."/>
        </authorList>
    </citation>
    <scope>NUCLEOTIDE SEQUENCE</scope>
    <source>
        <strain evidence="1">MMC_N1</strain>
    </source>
</reference>
<dbReference type="Proteomes" id="UP001162164">
    <property type="component" value="Unassembled WGS sequence"/>
</dbReference>
<gene>
    <name evidence="1" type="ORF">NQ317_010169</name>
</gene>
<accession>A0ABQ9IT32</accession>